<dbReference type="Proteomes" id="UP000008063">
    <property type="component" value="Unassembled WGS sequence"/>
</dbReference>
<protein>
    <recommendedName>
        <fullName evidence="1">Tf2-1-like SH3-like domain-containing protein</fullName>
    </recommendedName>
</protein>
<evidence type="ECO:0000259" key="1">
    <source>
        <dbReference type="Pfam" id="PF24626"/>
    </source>
</evidence>
<feature type="domain" description="Tf2-1-like SH3-like" evidence="1">
    <location>
        <begin position="1"/>
        <end position="45"/>
    </location>
</feature>
<accession>F8PFV2</accession>
<dbReference type="EMBL" id="GL945474">
    <property type="protein sequence ID" value="EGO04764.1"/>
    <property type="molecule type" value="Genomic_DNA"/>
</dbReference>
<evidence type="ECO:0000313" key="2">
    <source>
        <dbReference type="EMBL" id="EGO04764.1"/>
    </source>
</evidence>
<reference evidence="3" key="1">
    <citation type="journal article" date="2011" name="Science">
        <title>The plant cell wall-decomposing machinery underlies the functional diversity of forest fungi.</title>
        <authorList>
            <person name="Eastwood D.C."/>
            <person name="Floudas D."/>
            <person name="Binder M."/>
            <person name="Majcherczyk A."/>
            <person name="Schneider P."/>
            <person name="Aerts A."/>
            <person name="Asiegbu F.O."/>
            <person name="Baker S.E."/>
            <person name="Barry K."/>
            <person name="Bendiksby M."/>
            <person name="Blumentritt M."/>
            <person name="Coutinho P.M."/>
            <person name="Cullen D."/>
            <person name="de Vries R.P."/>
            <person name="Gathman A."/>
            <person name="Goodell B."/>
            <person name="Henrissat B."/>
            <person name="Ihrmark K."/>
            <person name="Kauserud H."/>
            <person name="Kohler A."/>
            <person name="LaButti K."/>
            <person name="Lapidus A."/>
            <person name="Lavin J.L."/>
            <person name="Lee Y.-H."/>
            <person name="Lindquist E."/>
            <person name="Lilly W."/>
            <person name="Lucas S."/>
            <person name="Morin E."/>
            <person name="Murat C."/>
            <person name="Oguiza J.A."/>
            <person name="Park J."/>
            <person name="Pisabarro A.G."/>
            <person name="Riley R."/>
            <person name="Rosling A."/>
            <person name="Salamov A."/>
            <person name="Schmidt O."/>
            <person name="Schmutz J."/>
            <person name="Skrede I."/>
            <person name="Stenlid J."/>
            <person name="Wiebenga A."/>
            <person name="Xie X."/>
            <person name="Kuees U."/>
            <person name="Hibbett D.S."/>
            <person name="Hoffmeister D."/>
            <person name="Hoegberg N."/>
            <person name="Martin F."/>
            <person name="Grigoriev I.V."/>
            <person name="Watkinson S.C."/>
        </authorList>
    </citation>
    <scope>NUCLEOTIDE SEQUENCE [LARGE SCALE GENOMIC DNA]</scope>
    <source>
        <strain evidence="3">strain S7.3</strain>
    </source>
</reference>
<sequence length="62" mass="7108">SRKLTKKWIGPYQIKEVKPNILELELPNKMRVVPTVNISCVKPYKGLLLEQHVDRPGLVVVT</sequence>
<dbReference type="HOGENOM" id="CLU_2910546_0_0_1"/>
<evidence type="ECO:0000313" key="3">
    <source>
        <dbReference type="Proteomes" id="UP000008063"/>
    </source>
</evidence>
<keyword evidence="3" id="KW-1185">Reference proteome</keyword>
<proteinExistence type="predicted"/>
<name>F8PFV2_SERL3</name>
<dbReference type="InParanoid" id="F8PFV2"/>
<gene>
    <name evidence="2" type="ORF">SERLA73DRAFT_44817</name>
</gene>
<dbReference type="InterPro" id="IPR056924">
    <property type="entry name" value="SH3_Tf2-1"/>
</dbReference>
<dbReference type="AlphaFoldDB" id="F8PFV2"/>
<dbReference type="STRING" id="936435.F8PFV2"/>
<dbReference type="Pfam" id="PF24626">
    <property type="entry name" value="SH3_Tf2-1"/>
    <property type="match status" value="1"/>
</dbReference>
<organism evidence="3">
    <name type="scientific">Serpula lacrymans var. lacrymans (strain S7.3)</name>
    <name type="common">Dry rot fungus</name>
    <dbReference type="NCBI Taxonomy" id="936435"/>
    <lineage>
        <taxon>Eukaryota</taxon>
        <taxon>Fungi</taxon>
        <taxon>Dikarya</taxon>
        <taxon>Basidiomycota</taxon>
        <taxon>Agaricomycotina</taxon>
        <taxon>Agaricomycetes</taxon>
        <taxon>Agaricomycetidae</taxon>
        <taxon>Boletales</taxon>
        <taxon>Coniophorineae</taxon>
        <taxon>Serpulaceae</taxon>
        <taxon>Serpula</taxon>
    </lineage>
</organism>
<feature type="non-terminal residue" evidence="2">
    <location>
        <position position="1"/>
    </location>
</feature>